<feature type="domain" description="DUF4439" evidence="2">
    <location>
        <begin position="220"/>
        <end position="347"/>
    </location>
</feature>
<organism evidence="3 4">
    <name type="scientific">Pseudarthrobacter enclensis</name>
    <dbReference type="NCBI Taxonomy" id="993070"/>
    <lineage>
        <taxon>Bacteria</taxon>
        <taxon>Bacillati</taxon>
        <taxon>Actinomycetota</taxon>
        <taxon>Actinomycetes</taxon>
        <taxon>Micrococcales</taxon>
        <taxon>Micrococcaceae</taxon>
        <taxon>Pseudarthrobacter</taxon>
    </lineage>
</organism>
<dbReference type="Pfam" id="PF14530">
    <property type="entry name" value="DUF4439"/>
    <property type="match status" value="1"/>
</dbReference>
<dbReference type="InterPro" id="IPR009078">
    <property type="entry name" value="Ferritin-like_SF"/>
</dbReference>
<sequence>MKDPRQDRHPRARPFRYAVLALAALVVLSLGFALIPAEKPAPAEPPFSERARAAALAEALALRAAGMQLASTGAADPAVLDPVVTLLTIQARALLSPAAGSAPATALAWASPSSTARPISAAGFVQAMAGSGTARVRDAETADGGMARLLAGTGTAQLLAAGRLATALGVPAPQPAANSEMTSAGPATTIPCPAPSGQAAGPATAPVGSGAGLAADTRHALASAVSAEQQAVYGYQAALPRLAPAQAGPASEFLARHKELAAAAEERLRLACGTSVPQQPGYVLDPGFLAAPAMNLGRLEAATATSYGDLVAVSQGQDRAWAVSALRAAADRAVRWGADPGPVPGLALDVSQLPALPEDAGSPGGPGQAPTTGPAPSTGAGLPAGSGQTPPTAS</sequence>
<reference evidence="3 4" key="1">
    <citation type="submission" date="2023-07" db="EMBL/GenBank/DDBJ databases">
        <title>Sorghum-associated microbial communities from plants grown in Nebraska, USA.</title>
        <authorList>
            <person name="Schachtman D."/>
        </authorList>
    </citation>
    <scope>NUCLEOTIDE SEQUENCE [LARGE SCALE GENOMIC DNA]</scope>
    <source>
        <strain evidence="3 4">CC222</strain>
    </source>
</reference>
<dbReference type="RefSeq" id="WP_307303587.1">
    <property type="nucleotide sequence ID" value="NZ_JAUSRE010000001.1"/>
</dbReference>
<dbReference type="Gene3D" id="1.20.1260.10">
    <property type="match status" value="1"/>
</dbReference>
<name>A0ABT9RN68_9MICC</name>
<proteinExistence type="predicted"/>
<feature type="region of interest" description="Disordered" evidence="1">
    <location>
        <begin position="353"/>
        <end position="394"/>
    </location>
</feature>
<evidence type="ECO:0000313" key="4">
    <source>
        <dbReference type="Proteomes" id="UP001226577"/>
    </source>
</evidence>
<dbReference type="SUPFAM" id="SSF47240">
    <property type="entry name" value="Ferritin-like"/>
    <property type="match status" value="1"/>
</dbReference>
<feature type="compositionally biased region" description="Low complexity" evidence="1">
    <location>
        <begin position="368"/>
        <end position="387"/>
    </location>
</feature>
<protein>
    <recommendedName>
        <fullName evidence="2">DUF4439 domain-containing protein</fullName>
    </recommendedName>
</protein>
<comment type="caution">
    <text evidence="3">The sequence shown here is derived from an EMBL/GenBank/DDBJ whole genome shotgun (WGS) entry which is preliminary data.</text>
</comment>
<evidence type="ECO:0000313" key="3">
    <source>
        <dbReference type="EMBL" id="MDP9886680.1"/>
    </source>
</evidence>
<dbReference type="EMBL" id="JAUSRE010000001">
    <property type="protein sequence ID" value="MDP9886680.1"/>
    <property type="molecule type" value="Genomic_DNA"/>
</dbReference>
<gene>
    <name evidence="3" type="ORF">J2X98_000246</name>
</gene>
<dbReference type="InterPro" id="IPR012347">
    <property type="entry name" value="Ferritin-like"/>
</dbReference>
<evidence type="ECO:0000256" key="1">
    <source>
        <dbReference type="SAM" id="MobiDB-lite"/>
    </source>
</evidence>
<accession>A0ABT9RN68</accession>
<keyword evidence="4" id="KW-1185">Reference proteome</keyword>
<dbReference type="Proteomes" id="UP001226577">
    <property type="component" value="Unassembled WGS sequence"/>
</dbReference>
<evidence type="ECO:0000259" key="2">
    <source>
        <dbReference type="Pfam" id="PF14530"/>
    </source>
</evidence>
<dbReference type="InterPro" id="IPR029447">
    <property type="entry name" value="DUF4439"/>
</dbReference>